<dbReference type="SUPFAM" id="SSF54593">
    <property type="entry name" value="Glyoxalase/Bleomycin resistance protein/Dihydroxybiphenyl dioxygenase"/>
    <property type="match status" value="1"/>
</dbReference>
<protein>
    <submittedName>
        <fullName evidence="2">VOC family protein</fullName>
    </submittedName>
</protein>
<evidence type="ECO:0000313" key="3">
    <source>
        <dbReference type="Proteomes" id="UP001597483"/>
    </source>
</evidence>
<gene>
    <name evidence="2" type="ORF">ACFSVL_24825</name>
</gene>
<proteinExistence type="predicted"/>
<dbReference type="EMBL" id="JBHUKS010000017">
    <property type="protein sequence ID" value="MFD2470638.1"/>
    <property type="molecule type" value="Genomic_DNA"/>
</dbReference>
<reference evidence="3" key="1">
    <citation type="journal article" date="2019" name="Int. J. Syst. Evol. Microbiol.">
        <title>The Global Catalogue of Microorganisms (GCM) 10K type strain sequencing project: providing services to taxonomists for standard genome sequencing and annotation.</title>
        <authorList>
            <consortium name="The Broad Institute Genomics Platform"/>
            <consortium name="The Broad Institute Genome Sequencing Center for Infectious Disease"/>
            <person name="Wu L."/>
            <person name="Ma J."/>
        </authorList>
    </citation>
    <scope>NUCLEOTIDE SEQUENCE [LARGE SCALE GENOMIC DNA]</scope>
    <source>
        <strain evidence="3">CGMCC 4.7641</strain>
    </source>
</reference>
<keyword evidence="3" id="KW-1185">Reference proteome</keyword>
<evidence type="ECO:0000259" key="1">
    <source>
        <dbReference type="Pfam" id="PF00903"/>
    </source>
</evidence>
<dbReference type="Pfam" id="PF00903">
    <property type="entry name" value="Glyoxalase"/>
    <property type="match status" value="1"/>
</dbReference>
<dbReference type="Proteomes" id="UP001597483">
    <property type="component" value="Unassembled WGS sequence"/>
</dbReference>
<accession>A0ABW5HBD6</accession>
<evidence type="ECO:0000313" key="2">
    <source>
        <dbReference type="EMBL" id="MFD2470638.1"/>
    </source>
</evidence>
<feature type="domain" description="Glyoxalase/fosfomycin resistance/dioxygenase" evidence="1">
    <location>
        <begin position="145"/>
        <end position="217"/>
    </location>
</feature>
<dbReference type="RefSeq" id="WP_378307942.1">
    <property type="nucleotide sequence ID" value="NZ_JBHUKS010000017.1"/>
</dbReference>
<dbReference type="Gene3D" id="3.10.180.10">
    <property type="entry name" value="2,3-Dihydroxybiphenyl 1,2-Dioxygenase, domain 1"/>
    <property type="match status" value="1"/>
</dbReference>
<organism evidence="2 3">
    <name type="scientific">Amycolatopsis silviterrae</name>
    <dbReference type="NCBI Taxonomy" id="1656914"/>
    <lineage>
        <taxon>Bacteria</taxon>
        <taxon>Bacillati</taxon>
        <taxon>Actinomycetota</taxon>
        <taxon>Actinomycetes</taxon>
        <taxon>Pseudonocardiales</taxon>
        <taxon>Pseudonocardiaceae</taxon>
        <taxon>Amycolatopsis</taxon>
    </lineage>
</organism>
<dbReference type="InterPro" id="IPR004360">
    <property type="entry name" value="Glyas_Fos-R_dOase_dom"/>
</dbReference>
<comment type="caution">
    <text evidence="2">The sequence shown here is derived from an EMBL/GenBank/DDBJ whole genome shotgun (WGS) entry which is preliminary data.</text>
</comment>
<name>A0ABW5HBD6_9PSEU</name>
<sequence>MTRPPEYGGLDLFAESPEEAARYYAWILGRREPDTLAALGVQFHAVRTPGDAGWAPVLRVDADVVRRIPAELREPEPAEGIDLGFLRGPDGVRVALTAVRRAENALRYTNVDLSTEDVSGVTAHLAATLRAERVAMVDDPYDMEFVCAARRILFGVFRVRGAMPGRPRSFWIGYFEVRDIGTAVARAVESGSRVVMAPSRSPFNEYAVLTDPWGHLFGLSRLLPRSTLDGVLVVTADGTRRPLAETLELPQPLF</sequence>
<dbReference type="InterPro" id="IPR029068">
    <property type="entry name" value="Glyas_Bleomycin-R_OHBP_Dase"/>
</dbReference>